<dbReference type="AlphaFoldDB" id="A0A645H213"/>
<name>A0A645H213_9ZZZZ</name>
<accession>A0A645H213</accession>
<gene>
    <name evidence="2" type="ORF">SDC9_180531</name>
</gene>
<sequence length="77" mass="8351">MDIDGPRQGSRYASHGYGQPQGGSHVKHFIHQGQTAGAGGRRRPGSRRLGADAGRHGTVLRFHRNEQGFRLAVGHIL</sequence>
<protein>
    <submittedName>
        <fullName evidence="2">Uncharacterized protein</fullName>
    </submittedName>
</protein>
<organism evidence="2">
    <name type="scientific">bioreactor metagenome</name>
    <dbReference type="NCBI Taxonomy" id="1076179"/>
    <lineage>
        <taxon>unclassified sequences</taxon>
        <taxon>metagenomes</taxon>
        <taxon>ecological metagenomes</taxon>
    </lineage>
</organism>
<evidence type="ECO:0000313" key="2">
    <source>
        <dbReference type="EMBL" id="MPN33048.1"/>
    </source>
</evidence>
<feature type="region of interest" description="Disordered" evidence="1">
    <location>
        <begin position="1"/>
        <end position="54"/>
    </location>
</feature>
<evidence type="ECO:0000256" key="1">
    <source>
        <dbReference type="SAM" id="MobiDB-lite"/>
    </source>
</evidence>
<dbReference type="EMBL" id="VSSQ01085357">
    <property type="protein sequence ID" value="MPN33048.1"/>
    <property type="molecule type" value="Genomic_DNA"/>
</dbReference>
<proteinExistence type="predicted"/>
<reference evidence="2" key="1">
    <citation type="submission" date="2019-08" db="EMBL/GenBank/DDBJ databases">
        <authorList>
            <person name="Kucharzyk K."/>
            <person name="Murdoch R.W."/>
            <person name="Higgins S."/>
            <person name="Loffler F."/>
        </authorList>
    </citation>
    <scope>NUCLEOTIDE SEQUENCE</scope>
</reference>
<comment type="caution">
    <text evidence="2">The sequence shown here is derived from an EMBL/GenBank/DDBJ whole genome shotgun (WGS) entry which is preliminary data.</text>
</comment>